<accession>A0AA41X1H5</accession>
<dbReference type="Proteomes" id="UP001165413">
    <property type="component" value="Unassembled WGS sequence"/>
</dbReference>
<keyword evidence="1" id="KW-0732">Signal</keyword>
<dbReference type="SUPFAM" id="SSF47781">
    <property type="entry name" value="RuvA domain 2-like"/>
    <property type="match status" value="1"/>
</dbReference>
<dbReference type="InterPro" id="IPR051675">
    <property type="entry name" value="Endo/Exo/Phosphatase_dom_1"/>
</dbReference>
<sequence>MMQKYIKLFSLSAFLMLSVQSFAWEEMDNGLSGKVHVVTENFDQIDVNKADAKTFATLPGIGLKKAQAIVHYREAHGEFTDIEQLTKVKGISDKLLLKIKQKVAVY</sequence>
<name>A0AA41X1H5_9ALTE</name>
<dbReference type="GO" id="GO:0015628">
    <property type="term" value="P:protein secretion by the type II secretion system"/>
    <property type="evidence" value="ECO:0007669"/>
    <property type="project" value="TreeGrafter"/>
</dbReference>
<comment type="caution">
    <text evidence="2">The sequence shown here is derived from an EMBL/GenBank/DDBJ whole genome shotgun (WGS) entry which is preliminary data.</text>
</comment>
<feature type="signal peptide" evidence="1">
    <location>
        <begin position="1"/>
        <end position="23"/>
    </location>
</feature>
<keyword evidence="2" id="KW-0238">DNA-binding</keyword>
<dbReference type="PANTHER" id="PTHR21180">
    <property type="entry name" value="ENDONUCLEASE/EXONUCLEASE/PHOSPHATASE FAMILY DOMAIN-CONTAINING PROTEIN 1"/>
    <property type="match status" value="1"/>
</dbReference>
<reference evidence="2" key="1">
    <citation type="submission" date="2022-07" db="EMBL/GenBank/DDBJ databases">
        <title>Characterization of the Novel Bacterium Alteromonas immobilis LMIT006 and Alteromonas gregis LMIT007.</title>
        <authorList>
            <person name="Lin X."/>
        </authorList>
    </citation>
    <scope>NUCLEOTIDE SEQUENCE</scope>
    <source>
        <strain evidence="2">LMIT007</strain>
    </source>
</reference>
<dbReference type="GO" id="GO:0015627">
    <property type="term" value="C:type II protein secretion system complex"/>
    <property type="evidence" value="ECO:0007669"/>
    <property type="project" value="TreeGrafter"/>
</dbReference>
<dbReference type="InterPro" id="IPR010994">
    <property type="entry name" value="RuvA_2-like"/>
</dbReference>
<gene>
    <name evidence="2" type="ORF">NLF92_02215</name>
</gene>
<dbReference type="PANTHER" id="PTHR21180:SF32">
    <property type="entry name" value="ENDONUCLEASE_EXONUCLEASE_PHOSPHATASE FAMILY DOMAIN-CONTAINING PROTEIN 1"/>
    <property type="match status" value="1"/>
</dbReference>
<evidence type="ECO:0000313" key="2">
    <source>
        <dbReference type="EMBL" id="MCP3427753.1"/>
    </source>
</evidence>
<dbReference type="AlphaFoldDB" id="A0AA41X1H5"/>
<dbReference type="GO" id="GO:0003677">
    <property type="term" value="F:DNA binding"/>
    <property type="evidence" value="ECO:0007669"/>
    <property type="project" value="UniProtKB-KW"/>
</dbReference>
<protein>
    <submittedName>
        <fullName evidence="2">ComEA family DNA-binding protein</fullName>
    </submittedName>
</protein>
<dbReference type="Gene3D" id="1.10.150.280">
    <property type="entry name" value="AF1531-like domain"/>
    <property type="match status" value="1"/>
</dbReference>
<keyword evidence="3" id="KW-1185">Reference proteome</keyword>
<dbReference type="EMBL" id="JANATA010000002">
    <property type="protein sequence ID" value="MCP3427753.1"/>
    <property type="molecule type" value="Genomic_DNA"/>
</dbReference>
<proteinExistence type="predicted"/>
<evidence type="ECO:0000256" key="1">
    <source>
        <dbReference type="SAM" id="SignalP"/>
    </source>
</evidence>
<dbReference type="Pfam" id="PF12836">
    <property type="entry name" value="HHH_3"/>
    <property type="match status" value="1"/>
</dbReference>
<organism evidence="2 3">
    <name type="scientific">Opacimonas viscosa</name>
    <dbReference type="NCBI Taxonomy" id="2961944"/>
    <lineage>
        <taxon>Bacteria</taxon>
        <taxon>Pseudomonadati</taxon>
        <taxon>Pseudomonadota</taxon>
        <taxon>Gammaproteobacteria</taxon>
        <taxon>Alteromonadales</taxon>
        <taxon>Alteromonadaceae</taxon>
        <taxon>Opacimonas</taxon>
    </lineage>
</organism>
<feature type="chain" id="PRO_5041224187" evidence="1">
    <location>
        <begin position="24"/>
        <end position="106"/>
    </location>
</feature>
<dbReference type="NCBIfam" id="TIGR00426">
    <property type="entry name" value="competence protein ComEA helix-hairpin-helix repeat region"/>
    <property type="match status" value="1"/>
</dbReference>
<dbReference type="InterPro" id="IPR004509">
    <property type="entry name" value="Competence_ComEA_HhH"/>
</dbReference>
<evidence type="ECO:0000313" key="3">
    <source>
        <dbReference type="Proteomes" id="UP001165413"/>
    </source>
</evidence>